<evidence type="ECO:0000313" key="1">
    <source>
        <dbReference type="EMBL" id="CAG8711357.1"/>
    </source>
</evidence>
<comment type="caution">
    <text evidence="1">The sequence shown here is derived from an EMBL/GenBank/DDBJ whole genome shotgun (WGS) entry which is preliminary data.</text>
</comment>
<reference evidence="1" key="1">
    <citation type="submission" date="2021-06" db="EMBL/GenBank/DDBJ databases">
        <authorList>
            <person name="Kallberg Y."/>
            <person name="Tangrot J."/>
            <person name="Rosling A."/>
        </authorList>
    </citation>
    <scope>NUCLEOTIDE SEQUENCE</scope>
    <source>
        <strain evidence="1">IL203A</strain>
    </source>
</reference>
<dbReference type="EMBL" id="CAJVPU010029636">
    <property type="protein sequence ID" value="CAG8711357.1"/>
    <property type="molecule type" value="Genomic_DNA"/>
</dbReference>
<name>A0ACA9PJB7_9GLOM</name>
<keyword evidence="2" id="KW-1185">Reference proteome</keyword>
<evidence type="ECO:0000313" key="2">
    <source>
        <dbReference type="Proteomes" id="UP000789702"/>
    </source>
</evidence>
<sequence>QLARKYLSVPAISVPSECLFSDTGAHISARRTHLSLDLVNQMLFLKRNSSNFSIFPSENE</sequence>
<organism evidence="1 2">
    <name type="scientific">Dentiscutata heterogama</name>
    <dbReference type="NCBI Taxonomy" id="1316150"/>
    <lineage>
        <taxon>Eukaryota</taxon>
        <taxon>Fungi</taxon>
        <taxon>Fungi incertae sedis</taxon>
        <taxon>Mucoromycota</taxon>
        <taxon>Glomeromycotina</taxon>
        <taxon>Glomeromycetes</taxon>
        <taxon>Diversisporales</taxon>
        <taxon>Gigasporaceae</taxon>
        <taxon>Dentiscutata</taxon>
    </lineage>
</organism>
<proteinExistence type="predicted"/>
<gene>
    <name evidence="1" type="ORF">DHETER_LOCUS12282</name>
</gene>
<accession>A0ACA9PJB7</accession>
<dbReference type="Proteomes" id="UP000789702">
    <property type="component" value="Unassembled WGS sequence"/>
</dbReference>
<feature type="non-terminal residue" evidence="1">
    <location>
        <position position="1"/>
    </location>
</feature>
<protein>
    <submittedName>
        <fullName evidence="1">16291_t:CDS:1</fullName>
    </submittedName>
</protein>